<dbReference type="RefSeq" id="WP_341370431.1">
    <property type="nucleotide sequence ID" value="NZ_JBBPCO010000005.1"/>
</dbReference>
<feature type="compositionally biased region" description="Polar residues" evidence="1">
    <location>
        <begin position="1"/>
        <end position="12"/>
    </location>
</feature>
<organism evidence="2 3">
    <name type="scientific">Thermithiobacillus plumbiphilus</name>
    <dbReference type="NCBI Taxonomy" id="1729899"/>
    <lineage>
        <taxon>Bacteria</taxon>
        <taxon>Pseudomonadati</taxon>
        <taxon>Pseudomonadota</taxon>
        <taxon>Acidithiobacillia</taxon>
        <taxon>Acidithiobacillales</taxon>
        <taxon>Thermithiobacillaceae</taxon>
        <taxon>Thermithiobacillus</taxon>
    </lineage>
</organism>
<evidence type="ECO:0000313" key="2">
    <source>
        <dbReference type="EMBL" id="MEK8089372.1"/>
    </source>
</evidence>
<comment type="caution">
    <text evidence="2">The sequence shown here is derived from an EMBL/GenBank/DDBJ whole genome shotgun (WGS) entry which is preliminary data.</text>
</comment>
<keyword evidence="3" id="KW-1185">Reference proteome</keyword>
<proteinExistence type="predicted"/>
<accession>A0ABU9D763</accession>
<reference evidence="2 3" key="1">
    <citation type="submission" date="2024-04" db="EMBL/GenBank/DDBJ databases">
        <authorList>
            <person name="Abashina T."/>
            <person name="Shaikin A."/>
        </authorList>
    </citation>
    <scope>NUCLEOTIDE SEQUENCE [LARGE SCALE GENOMIC DNA]</scope>
    <source>
        <strain evidence="2 3">AAFK</strain>
    </source>
</reference>
<protein>
    <submittedName>
        <fullName evidence="2">Uncharacterized protein</fullName>
    </submittedName>
</protein>
<feature type="region of interest" description="Disordered" evidence="1">
    <location>
        <begin position="1"/>
        <end position="36"/>
    </location>
</feature>
<evidence type="ECO:0000256" key="1">
    <source>
        <dbReference type="SAM" id="MobiDB-lite"/>
    </source>
</evidence>
<name>A0ABU9D763_9PROT</name>
<dbReference type="EMBL" id="JBBPCO010000005">
    <property type="protein sequence ID" value="MEK8089372.1"/>
    <property type="molecule type" value="Genomic_DNA"/>
</dbReference>
<sequence>MNPASRMQNGVNTRHHTFSAGKKAGTRLGRMRRDSGILYPEKGPSCDLCLQ</sequence>
<gene>
    <name evidence="2" type="ORF">WOB96_06285</name>
</gene>
<evidence type="ECO:0000313" key="3">
    <source>
        <dbReference type="Proteomes" id="UP001446205"/>
    </source>
</evidence>
<dbReference type="Proteomes" id="UP001446205">
    <property type="component" value="Unassembled WGS sequence"/>
</dbReference>